<dbReference type="InterPro" id="IPR036010">
    <property type="entry name" value="2Fe-2S_ferredoxin-like_sf"/>
</dbReference>
<dbReference type="eggNOG" id="COG1018">
    <property type="taxonomic scope" value="Bacteria"/>
</dbReference>
<gene>
    <name evidence="14" type="primary">hmp</name>
    <name evidence="14" type="ordered locus">MS0292</name>
</gene>
<protein>
    <submittedName>
        <fullName evidence="14">Hmp protein</fullName>
    </submittedName>
</protein>
<dbReference type="InterPro" id="IPR001433">
    <property type="entry name" value="OxRdtase_FAD/NAD-bd"/>
</dbReference>
<evidence type="ECO:0000259" key="12">
    <source>
        <dbReference type="PROSITE" id="PS51085"/>
    </source>
</evidence>
<dbReference type="InterPro" id="IPR001709">
    <property type="entry name" value="Flavoprot_Pyr_Nucl_cyt_Rdtase"/>
</dbReference>
<evidence type="ECO:0000313" key="15">
    <source>
        <dbReference type="Proteomes" id="UP000000607"/>
    </source>
</evidence>
<evidence type="ECO:0000256" key="7">
    <source>
        <dbReference type="ARBA" id="ARBA00023002"/>
    </source>
</evidence>
<dbReference type="Pfam" id="PF00111">
    <property type="entry name" value="Fer2"/>
    <property type="match status" value="1"/>
</dbReference>
<dbReference type="PROSITE" id="PS00197">
    <property type="entry name" value="2FE2S_FER_1"/>
    <property type="match status" value="1"/>
</dbReference>
<dbReference type="InterPro" id="IPR017927">
    <property type="entry name" value="FAD-bd_FR_type"/>
</dbReference>
<reference evidence="14 15" key="1">
    <citation type="journal article" date="2004" name="Nat. Biotechnol.">
        <title>The genome sequence of the capnophilic rumen bacterium Mannheimia succiniciproducens.</title>
        <authorList>
            <person name="Hong S.H."/>
            <person name="Kim J.S."/>
            <person name="Lee S.Y."/>
            <person name="In Y.H."/>
            <person name="Choi S.S."/>
            <person name="Rih J.-K."/>
            <person name="Kim C.H."/>
            <person name="Jeong H."/>
            <person name="Hur C.G."/>
            <person name="Kim J.J."/>
        </authorList>
    </citation>
    <scope>NUCLEOTIDE SEQUENCE [LARGE SCALE GENOMIC DNA]</scope>
    <source>
        <strain evidence="15">KCTC 0769BP / MBEL55E</strain>
    </source>
</reference>
<evidence type="ECO:0000256" key="6">
    <source>
        <dbReference type="ARBA" id="ARBA00022989"/>
    </source>
</evidence>
<keyword evidence="4" id="KW-0479">Metal-binding</keyword>
<dbReference type="GO" id="GO:0051537">
    <property type="term" value="F:2 iron, 2 sulfur cluster binding"/>
    <property type="evidence" value="ECO:0007669"/>
    <property type="project" value="UniProtKB-KW"/>
</dbReference>
<sequence length="356" mass="38883">MSYRAYVIRPNRKGIKQMAKTNKNPLCINELQVYSIVQEAPKVKTINFIAQDFYPYEAGQYALVSIRNTPHITRAYSLSSTPGESRFVSITVREIDGGVGSGWLNNEVKVGDQVWFSNPMGDFSCQKVIADNYLLVGAGSGVTPIMSMTRWLLKNRPQANVSVIHSVHSPQDVIFKSEWAQLKADNPRLNLVFNASVNATAGFESGRISKEILTKAVPNLTDYTVMTCGPQAYMDALKTMVLELGGSEQRFFTEAFFNTALAGDISSDKKTTLTVSGAKPMKTEVPVGMTLLAALEAQEQPVVSGCRTGLCGLCKTKVTGGEYEIVSNGDLTQEEIAQGYVLACSCRVKADMTVEI</sequence>
<dbReference type="Proteomes" id="UP000000607">
    <property type="component" value="Chromosome"/>
</dbReference>
<keyword evidence="2" id="KW-0285">Flavoprotein</keyword>
<feature type="domain" description="FAD-binding FR-type" evidence="13">
    <location>
        <begin position="26"/>
        <end position="126"/>
    </location>
</feature>
<feature type="domain" description="2Fe-2S ferredoxin-type" evidence="12">
    <location>
        <begin position="269"/>
        <end position="356"/>
    </location>
</feature>
<dbReference type="InterPro" id="IPR039261">
    <property type="entry name" value="FNR_nucleotide-bd"/>
</dbReference>
<keyword evidence="6" id="KW-1133">Transmembrane helix</keyword>
<evidence type="ECO:0000256" key="11">
    <source>
        <dbReference type="ARBA" id="ARBA00061434"/>
    </source>
</evidence>
<evidence type="ECO:0000256" key="1">
    <source>
        <dbReference type="ARBA" id="ARBA00001974"/>
    </source>
</evidence>
<evidence type="ECO:0000256" key="4">
    <source>
        <dbReference type="ARBA" id="ARBA00022723"/>
    </source>
</evidence>
<comment type="similarity">
    <text evidence="11">In the N-terminal section; belongs to the FAD-binding oxidoreductase type 6 family.</text>
</comment>
<dbReference type="Gene3D" id="3.10.20.30">
    <property type="match status" value="1"/>
</dbReference>
<dbReference type="SUPFAM" id="SSF52343">
    <property type="entry name" value="Ferredoxin reductase-like, C-terminal NADP-linked domain"/>
    <property type="match status" value="1"/>
</dbReference>
<accession>Q65VW1</accession>
<dbReference type="PANTHER" id="PTHR47354">
    <property type="entry name" value="NADH OXIDOREDUCTASE HCR"/>
    <property type="match status" value="1"/>
</dbReference>
<evidence type="ECO:0000256" key="10">
    <source>
        <dbReference type="ARBA" id="ARBA00034078"/>
    </source>
</evidence>
<dbReference type="InterPro" id="IPR012675">
    <property type="entry name" value="Beta-grasp_dom_sf"/>
</dbReference>
<keyword evidence="15" id="KW-1185">Reference proteome</keyword>
<keyword evidence="6" id="KW-0472">Membrane</keyword>
<dbReference type="STRING" id="221988.MS0292"/>
<evidence type="ECO:0000256" key="8">
    <source>
        <dbReference type="ARBA" id="ARBA00023004"/>
    </source>
</evidence>
<dbReference type="CDD" id="cd00207">
    <property type="entry name" value="fer2"/>
    <property type="match status" value="1"/>
</dbReference>
<dbReference type="PROSITE" id="PS51085">
    <property type="entry name" value="2FE2S_FER_2"/>
    <property type="match status" value="1"/>
</dbReference>
<dbReference type="GO" id="GO:0046872">
    <property type="term" value="F:metal ion binding"/>
    <property type="evidence" value="ECO:0007669"/>
    <property type="project" value="UniProtKB-KW"/>
</dbReference>
<evidence type="ECO:0000256" key="3">
    <source>
        <dbReference type="ARBA" id="ARBA00022714"/>
    </source>
</evidence>
<dbReference type="InterPro" id="IPR001041">
    <property type="entry name" value="2Fe-2S_ferredoxin-type"/>
</dbReference>
<keyword evidence="8" id="KW-0408">Iron</keyword>
<dbReference type="InterPro" id="IPR050415">
    <property type="entry name" value="MRET"/>
</dbReference>
<comment type="cofactor">
    <cofactor evidence="10">
        <name>[2Fe-2S] cluster</name>
        <dbReference type="ChEBI" id="CHEBI:190135"/>
    </cofactor>
</comment>
<evidence type="ECO:0000313" key="14">
    <source>
        <dbReference type="EMBL" id="AAU36899.1"/>
    </source>
</evidence>
<evidence type="ECO:0000256" key="2">
    <source>
        <dbReference type="ARBA" id="ARBA00022630"/>
    </source>
</evidence>
<dbReference type="Pfam" id="PF00175">
    <property type="entry name" value="NAD_binding_1"/>
    <property type="match status" value="1"/>
</dbReference>
<name>Q65VW1_MANSM</name>
<dbReference type="AlphaFoldDB" id="Q65VW1"/>
<dbReference type="SUPFAM" id="SSF54292">
    <property type="entry name" value="2Fe-2S ferredoxin-like"/>
    <property type="match status" value="1"/>
</dbReference>
<dbReference type="GO" id="GO:0016491">
    <property type="term" value="F:oxidoreductase activity"/>
    <property type="evidence" value="ECO:0007669"/>
    <property type="project" value="UniProtKB-KW"/>
</dbReference>
<dbReference type="PRINTS" id="PR00406">
    <property type="entry name" value="CYTB5RDTASE"/>
</dbReference>
<proteinExistence type="inferred from homology"/>
<dbReference type="SUPFAM" id="SSF63380">
    <property type="entry name" value="Riboflavin synthase domain-like"/>
    <property type="match status" value="1"/>
</dbReference>
<keyword evidence="6" id="KW-0812">Transmembrane</keyword>
<evidence type="ECO:0000256" key="5">
    <source>
        <dbReference type="ARBA" id="ARBA00022827"/>
    </source>
</evidence>
<dbReference type="EMBL" id="AE016827">
    <property type="protein sequence ID" value="AAU36899.1"/>
    <property type="molecule type" value="Genomic_DNA"/>
</dbReference>
<keyword evidence="9" id="KW-0411">Iron-sulfur</keyword>
<dbReference type="KEGG" id="msu:MS0292"/>
<dbReference type="PRINTS" id="PR00371">
    <property type="entry name" value="FPNCR"/>
</dbReference>
<evidence type="ECO:0000256" key="9">
    <source>
        <dbReference type="ARBA" id="ARBA00023014"/>
    </source>
</evidence>
<dbReference type="Gene3D" id="3.40.50.80">
    <property type="entry name" value="Nucleotide-binding domain of ferredoxin-NADP reductase (FNR) module"/>
    <property type="match status" value="1"/>
</dbReference>
<dbReference type="InterPro" id="IPR017938">
    <property type="entry name" value="Riboflavin_synthase-like_b-brl"/>
</dbReference>
<dbReference type="Gene3D" id="2.40.30.10">
    <property type="entry name" value="Translation factors"/>
    <property type="match status" value="1"/>
</dbReference>
<organism evidence="14 15">
    <name type="scientific">Mannheimia succiniciproducens (strain KCTC 0769BP / MBEL55E)</name>
    <dbReference type="NCBI Taxonomy" id="221988"/>
    <lineage>
        <taxon>Bacteria</taxon>
        <taxon>Pseudomonadati</taxon>
        <taxon>Pseudomonadota</taxon>
        <taxon>Gammaproteobacteria</taxon>
        <taxon>Pasteurellales</taxon>
        <taxon>Pasteurellaceae</taxon>
        <taxon>Basfia</taxon>
    </lineage>
</organism>
<keyword evidence="7" id="KW-0560">Oxidoreductase</keyword>
<dbReference type="NCBIfam" id="NF007964">
    <property type="entry name" value="PRK10684.1"/>
    <property type="match status" value="1"/>
</dbReference>
<keyword evidence="5" id="KW-0274">FAD</keyword>
<comment type="cofactor">
    <cofactor evidence="1">
        <name>FAD</name>
        <dbReference type="ChEBI" id="CHEBI:57692"/>
    </cofactor>
</comment>
<dbReference type="Pfam" id="PF00970">
    <property type="entry name" value="FAD_binding_6"/>
    <property type="match status" value="1"/>
</dbReference>
<dbReference type="HOGENOM" id="CLU_003827_14_3_6"/>
<keyword evidence="3" id="KW-0001">2Fe-2S</keyword>
<dbReference type="InterPro" id="IPR008333">
    <property type="entry name" value="Cbr1-like_FAD-bd_dom"/>
</dbReference>
<evidence type="ECO:0000259" key="13">
    <source>
        <dbReference type="PROSITE" id="PS51384"/>
    </source>
</evidence>
<dbReference type="InterPro" id="IPR006058">
    <property type="entry name" value="2Fe2S_fd_BS"/>
</dbReference>
<dbReference type="CDD" id="cd06215">
    <property type="entry name" value="FNR_iron_sulfur_binding_1"/>
    <property type="match status" value="1"/>
</dbReference>
<dbReference type="PROSITE" id="PS51384">
    <property type="entry name" value="FAD_FR"/>
    <property type="match status" value="1"/>
</dbReference>
<dbReference type="PANTHER" id="PTHR47354:SF6">
    <property type="entry name" value="NADH OXIDOREDUCTASE HCR"/>
    <property type="match status" value="1"/>
</dbReference>